<evidence type="ECO:0000313" key="2">
    <source>
        <dbReference type="EMBL" id="VEB55829.1"/>
    </source>
</evidence>
<evidence type="ECO:0000256" key="1">
    <source>
        <dbReference type="SAM" id="MobiDB-lite"/>
    </source>
</evidence>
<accession>A0A3S4JC69</accession>
<evidence type="ECO:0000313" key="3">
    <source>
        <dbReference type="Proteomes" id="UP000269208"/>
    </source>
</evidence>
<protein>
    <submittedName>
        <fullName evidence="2">Anaerobic sulfite reductase subunit B</fullName>
    </submittedName>
</protein>
<dbReference type="EMBL" id="LR134190">
    <property type="protein sequence ID" value="VEB55829.1"/>
    <property type="molecule type" value="Genomic_DNA"/>
</dbReference>
<dbReference type="Proteomes" id="UP000269208">
    <property type="component" value="Chromosome"/>
</dbReference>
<dbReference type="AlphaFoldDB" id="A0A3S4JC69"/>
<organism evidence="2 3">
    <name type="scientific">Salmonella enterica I</name>
    <dbReference type="NCBI Taxonomy" id="59201"/>
    <lineage>
        <taxon>Bacteria</taxon>
        <taxon>Pseudomonadati</taxon>
        <taxon>Pseudomonadota</taxon>
        <taxon>Gammaproteobacteria</taxon>
        <taxon>Enterobacterales</taxon>
        <taxon>Enterobacteriaceae</taxon>
        <taxon>Salmonella</taxon>
    </lineage>
</organism>
<feature type="region of interest" description="Disordered" evidence="1">
    <location>
        <begin position="52"/>
        <end position="75"/>
    </location>
</feature>
<name>A0A3S4JC69_SALET</name>
<reference evidence="2 3" key="1">
    <citation type="submission" date="2018-12" db="EMBL/GenBank/DDBJ databases">
        <authorList>
            <consortium name="Pathogen Informatics"/>
        </authorList>
    </citation>
    <scope>NUCLEOTIDE SEQUENCE [LARGE SCALE GENOMIC DNA]</scope>
    <source>
        <strain evidence="2 3">NCTC6754</strain>
    </source>
</reference>
<sequence length="111" mass="12091">MLTLDEGEADDRYQIGRVTDRLADMTLSDIDTMQAIVVGAANNDYLYRKNAAAKKGSSRSKSGWTTNAGWPAPSGSAATAVWAKCMSAPTARYLTTPPRNVLPIKEKHHEH</sequence>
<proteinExistence type="predicted"/>
<gene>
    <name evidence="2" type="primary">asrB_1</name>
    <name evidence="2" type="ORF">NCTC6754_04044</name>
</gene>
<feature type="compositionally biased region" description="Low complexity" evidence="1">
    <location>
        <begin position="52"/>
        <end position="63"/>
    </location>
</feature>